<evidence type="ECO:0000259" key="2">
    <source>
        <dbReference type="Pfam" id="PF03713"/>
    </source>
</evidence>
<organism evidence="3 4">
    <name type="scientific">Deinococcus radiophilus</name>
    <dbReference type="NCBI Taxonomy" id="32062"/>
    <lineage>
        <taxon>Bacteria</taxon>
        <taxon>Thermotogati</taxon>
        <taxon>Deinococcota</taxon>
        <taxon>Deinococci</taxon>
        <taxon>Deinococcales</taxon>
        <taxon>Deinococcaceae</taxon>
        <taxon>Deinococcus</taxon>
    </lineage>
</organism>
<reference evidence="3 4" key="1">
    <citation type="submission" date="2018-12" db="EMBL/GenBank/DDBJ databases">
        <title>Deinococcus radiophilus ATCC 27603 genome sequencing and assembly.</title>
        <authorList>
            <person name="Maclea K.S."/>
            <person name="Maynard C.R."/>
        </authorList>
    </citation>
    <scope>NUCLEOTIDE SEQUENCE [LARGE SCALE GENOMIC DNA]</scope>
    <source>
        <strain evidence="3 4">ATCC 27603</strain>
    </source>
</reference>
<feature type="domain" description="DUF305" evidence="2">
    <location>
        <begin position="111"/>
        <end position="161"/>
    </location>
</feature>
<protein>
    <submittedName>
        <fullName evidence="3">DUF305 domain-containing protein</fullName>
    </submittedName>
</protein>
<keyword evidence="1" id="KW-1133">Transmembrane helix</keyword>
<feature type="transmembrane region" description="Helical" evidence="1">
    <location>
        <begin position="86"/>
        <end position="103"/>
    </location>
</feature>
<keyword evidence="4" id="KW-1185">Reference proteome</keyword>
<dbReference type="OrthoDB" id="517560at2"/>
<evidence type="ECO:0000313" key="3">
    <source>
        <dbReference type="EMBL" id="RTR30898.1"/>
    </source>
</evidence>
<name>A0A3S0IES7_9DEIO</name>
<feature type="transmembrane region" description="Helical" evidence="1">
    <location>
        <begin position="54"/>
        <end position="74"/>
    </location>
</feature>
<dbReference type="Gene3D" id="1.20.1260.10">
    <property type="match status" value="1"/>
</dbReference>
<comment type="caution">
    <text evidence="3">The sequence shown here is derived from an EMBL/GenBank/DDBJ whole genome shotgun (WGS) entry which is preliminary data.</text>
</comment>
<proteinExistence type="predicted"/>
<keyword evidence="1" id="KW-0812">Transmembrane</keyword>
<dbReference type="InterPro" id="IPR012347">
    <property type="entry name" value="Ferritin-like"/>
</dbReference>
<evidence type="ECO:0000256" key="1">
    <source>
        <dbReference type="SAM" id="Phobius"/>
    </source>
</evidence>
<dbReference type="Pfam" id="PF03713">
    <property type="entry name" value="DUF305"/>
    <property type="match status" value="1"/>
</dbReference>
<dbReference type="AlphaFoldDB" id="A0A3S0IES7"/>
<dbReference type="EMBL" id="RXPE01000001">
    <property type="protein sequence ID" value="RTR30898.1"/>
    <property type="molecule type" value="Genomic_DNA"/>
</dbReference>
<gene>
    <name evidence="3" type="ORF">EJ104_01210</name>
</gene>
<accession>A0A3S0IES7</accession>
<dbReference type="InterPro" id="IPR005183">
    <property type="entry name" value="DUF305_CopM-like"/>
</dbReference>
<feature type="transmembrane region" description="Helical" evidence="1">
    <location>
        <begin position="21"/>
        <end position="42"/>
    </location>
</feature>
<dbReference type="Proteomes" id="UP000277766">
    <property type="component" value="Unassembled WGS sequence"/>
</dbReference>
<sequence>MKHKSSPGGSQNHGQSESDGNYGRFVAMVLTSAVLMYAAMYLNTSAWDHVFFSWSRFFMSMLMTGIMATVMLLFMRGMYQDRAKNMAIYLGSAALFLGGLWLVRSQATVGDVAWMRAMIPHHSIAILTSERAQLQDPRVRELAGEIIEAQRREIAEMKALIKDLQ</sequence>
<keyword evidence="1" id="KW-0472">Membrane</keyword>
<dbReference type="RefSeq" id="WP_126350926.1">
    <property type="nucleotide sequence ID" value="NZ_CP086380.1"/>
</dbReference>
<evidence type="ECO:0000313" key="4">
    <source>
        <dbReference type="Proteomes" id="UP000277766"/>
    </source>
</evidence>